<name>A0A0E9UQT4_ANGAN</name>
<reference evidence="1" key="2">
    <citation type="journal article" date="2015" name="Fish Shellfish Immunol.">
        <title>Early steps in the European eel (Anguilla anguilla)-Vibrio vulnificus interaction in the gills: Role of the RtxA13 toxin.</title>
        <authorList>
            <person name="Callol A."/>
            <person name="Pajuelo D."/>
            <person name="Ebbesson L."/>
            <person name="Teles M."/>
            <person name="MacKenzie S."/>
            <person name="Amaro C."/>
        </authorList>
    </citation>
    <scope>NUCLEOTIDE SEQUENCE</scope>
</reference>
<evidence type="ECO:0000313" key="1">
    <source>
        <dbReference type="EMBL" id="JAH67293.1"/>
    </source>
</evidence>
<proteinExistence type="predicted"/>
<protein>
    <submittedName>
        <fullName evidence="1">Uncharacterized protein</fullName>
    </submittedName>
</protein>
<dbReference type="EMBL" id="GBXM01041284">
    <property type="protein sequence ID" value="JAH67293.1"/>
    <property type="molecule type" value="Transcribed_RNA"/>
</dbReference>
<reference evidence="1" key="1">
    <citation type="submission" date="2014-11" db="EMBL/GenBank/DDBJ databases">
        <authorList>
            <person name="Amaro Gonzalez C."/>
        </authorList>
    </citation>
    <scope>NUCLEOTIDE SEQUENCE</scope>
</reference>
<accession>A0A0E9UQT4</accession>
<dbReference type="AlphaFoldDB" id="A0A0E9UQT4"/>
<sequence>MKMQMQHEVKLEWGWPCREVRISQGSLKRCVFRPQWKMGSD</sequence>
<organism evidence="1">
    <name type="scientific">Anguilla anguilla</name>
    <name type="common">European freshwater eel</name>
    <name type="synonym">Muraena anguilla</name>
    <dbReference type="NCBI Taxonomy" id="7936"/>
    <lineage>
        <taxon>Eukaryota</taxon>
        <taxon>Metazoa</taxon>
        <taxon>Chordata</taxon>
        <taxon>Craniata</taxon>
        <taxon>Vertebrata</taxon>
        <taxon>Euteleostomi</taxon>
        <taxon>Actinopterygii</taxon>
        <taxon>Neopterygii</taxon>
        <taxon>Teleostei</taxon>
        <taxon>Anguilliformes</taxon>
        <taxon>Anguillidae</taxon>
        <taxon>Anguilla</taxon>
    </lineage>
</organism>